<evidence type="ECO:0000256" key="3">
    <source>
        <dbReference type="ARBA" id="ARBA00018240"/>
    </source>
</evidence>
<evidence type="ECO:0000313" key="12">
    <source>
        <dbReference type="WBParaSite" id="DME_0001009101-mRNA-1"/>
    </source>
</evidence>
<dbReference type="STRING" id="318479.A0A0N4UQ27"/>
<comment type="cofactor">
    <cofactor evidence="1">
        <name>FAD</name>
        <dbReference type="ChEBI" id="CHEBI:57692"/>
    </cofactor>
</comment>
<evidence type="ECO:0000313" key="10">
    <source>
        <dbReference type="Proteomes" id="UP000038040"/>
    </source>
</evidence>
<evidence type="ECO:0000256" key="1">
    <source>
        <dbReference type="ARBA" id="ARBA00001974"/>
    </source>
</evidence>
<dbReference type="PANTHER" id="PTHR43429">
    <property type="entry name" value="PYRIDINE NUCLEOTIDE-DISULFIDE OXIDOREDUCTASE DOMAIN-CONTAINING"/>
    <property type="match status" value="1"/>
</dbReference>
<evidence type="ECO:0000313" key="9">
    <source>
        <dbReference type="EMBL" id="VDN53640.1"/>
    </source>
</evidence>
<dbReference type="InterPro" id="IPR050260">
    <property type="entry name" value="FAD-bd_OxRdtase"/>
</dbReference>
<protein>
    <recommendedName>
        <fullName evidence="3">Pyridine nucleotide-disulfide oxidoreductase domain-containing protein 1</fullName>
    </recommendedName>
</protein>
<dbReference type="Gene3D" id="3.30.390.30">
    <property type="match status" value="1"/>
</dbReference>
<dbReference type="InterPro" id="IPR023753">
    <property type="entry name" value="FAD/NAD-binding_dom"/>
</dbReference>
<dbReference type="AlphaFoldDB" id="A0A0N4UQ27"/>
<name>A0A0N4UQ27_DRAME</name>
<evidence type="ECO:0000259" key="8">
    <source>
        <dbReference type="Pfam" id="PF18267"/>
    </source>
</evidence>
<proteinExistence type="inferred from homology"/>
<evidence type="ECO:0000256" key="4">
    <source>
        <dbReference type="ARBA" id="ARBA00022630"/>
    </source>
</evidence>
<reference evidence="9 11" key="2">
    <citation type="submission" date="2018-11" db="EMBL/GenBank/DDBJ databases">
        <authorList>
            <consortium name="Pathogen Informatics"/>
        </authorList>
    </citation>
    <scope>NUCLEOTIDE SEQUENCE [LARGE SCALE GENOMIC DNA]</scope>
</reference>
<evidence type="ECO:0000259" key="7">
    <source>
        <dbReference type="Pfam" id="PF07992"/>
    </source>
</evidence>
<dbReference type="PRINTS" id="PR00368">
    <property type="entry name" value="FADPNR"/>
</dbReference>
<dbReference type="Pfam" id="PF18267">
    <property type="entry name" value="Rubredoxin_C"/>
    <property type="match status" value="1"/>
</dbReference>
<dbReference type="GO" id="GO:0016491">
    <property type="term" value="F:oxidoreductase activity"/>
    <property type="evidence" value="ECO:0007669"/>
    <property type="project" value="UniProtKB-KW"/>
</dbReference>
<dbReference type="Proteomes" id="UP000038040">
    <property type="component" value="Unplaced"/>
</dbReference>
<dbReference type="Gene3D" id="3.50.50.60">
    <property type="entry name" value="FAD/NAD(P)-binding domain"/>
    <property type="match status" value="1"/>
</dbReference>
<evidence type="ECO:0000256" key="5">
    <source>
        <dbReference type="ARBA" id="ARBA00022827"/>
    </source>
</evidence>
<dbReference type="EMBL" id="UYYG01000157">
    <property type="protein sequence ID" value="VDN53640.1"/>
    <property type="molecule type" value="Genomic_DNA"/>
</dbReference>
<dbReference type="PANTHER" id="PTHR43429:SF2">
    <property type="entry name" value="PYRIDINE NUCLEOTIDE-DISULFIDE OXIDOREDUCTASE DOMAIN-CONTAINING PROTEIN 1"/>
    <property type="match status" value="1"/>
</dbReference>
<dbReference type="Pfam" id="PF07992">
    <property type="entry name" value="Pyr_redox_2"/>
    <property type="match status" value="1"/>
</dbReference>
<evidence type="ECO:0000256" key="2">
    <source>
        <dbReference type="ARBA" id="ARBA00008147"/>
    </source>
</evidence>
<dbReference type="InterPro" id="IPR041575">
    <property type="entry name" value="Rubredoxin_C"/>
</dbReference>
<organism evidence="10 12">
    <name type="scientific">Dracunculus medinensis</name>
    <name type="common">Guinea worm</name>
    <dbReference type="NCBI Taxonomy" id="318479"/>
    <lineage>
        <taxon>Eukaryota</taxon>
        <taxon>Metazoa</taxon>
        <taxon>Ecdysozoa</taxon>
        <taxon>Nematoda</taxon>
        <taxon>Chromadorea</taxon>
        <taxon>Rhabditida</taxon>
        <taxon>Spirurina</taxon>
        <taxon>Dracunculoidea</taxon>
        <taxon>Dracunculidae</taxon>
        <taxon>Dracunculus</taxon>
    </lineage>
</organism>
<feature type="domain" description="NADH-rubredoxin oxidoreductase C-terminal" evidence="8">
    <location>
        <begin position="244"/>
        <end position="309"/>
    </location>
</feature>
<accession>A0A0N4UQ27</accession>
<dbReference type="OrthoDB" id="202203at2759"/>
<comment type="similarity">
    <text evidence="2">Belongs to the class-I pyridine nucleotide-disulfide oxidoreductase family. PYROXD1 subfamily.</text>
</comment>
<keyword evidence="6" id="KW-0560">Oxidoreductase</keyword>
<keyword evidence="11" id="KW-1185">Reference proteome</keyword>
<feature type="domain" description="FAD/NAD(P)-binding" evidence="7">
    <location>
        <begin position="133"/>
        <end position="218"/>
    </location>
</feature>
<evidence type="ECO:0000313" key="11">
    <source>
        <dbReference type="Proteomes" id="UP000274756"/>
    </source>
</evidence>
<keyword evidence="5" id="KW-0274">FAD</keyword>
<dbReference type="SUPFAM" id="SSF51905">
    <property type="entry name" value="FAD/NAD(P)-binding domain"/>
    <property type="match status" value="1"/>
</dbReference>
<keyword evidence="4" id="KW-0285">Flavoprotein</keyword>
<evidence type="ECO:0000256" key="6">
    <source>
        <dbReference type="ARBA" id="ARBA00023002"/>
    </source>
</evidence>
<dbReference type="WBParaSite" id="DME_0001009101-mRNA-1">
    <property type="protein sequence ID" value="DME_0001009101-mRNA-1"/>
    <property type="gene ID" value="DME_0001009101"/>
</dbReference>
<gene>
    <name evidence="9" type="ORF">DME_LOCUS3613</name>
</gene>
<dbReference type="InterPro" id="IPR016156">
    <property type="entry name" value="FAD/NAD-linked_Rdtase_dimer_sf"/>
</dbReference>
<sequence>MQNELYELKNIEIIWAVKHSSISATFFDECAAEFFKPMLISGFAPETETSTTTTSKRYNITIDKDGFQTSEATRGCALGPDWAQDFNISGRLKERSVIIIYNVELESILSDDQVDQSYLLADNYLSNGQWPLFIKLSDNQVIGCDLLIQATGVLPNSNFWKQECDQLHLASDGGILVDDHMRTSIEYVYACGDVCAAGWNWSKHWLQMRLWTQAYQMGTYCGRSMVLSDVPLDFCFELFTHVTNFFGFKVIFLGRFNGDGVEKPWHLLLRINANKQYIKLIVKDGRIQGAILVGETNLEETIENLILNQIDISSVEEGLLDPEIDIDDYFD</sequence>
<reference evidence="12" key="1">
    <citation type="submission" date="2017-02" db="UniProtKB">
        <authorList>
            <consortium name="WormBaseParasite"/>
        </authorList>
    </citation>
    <scope>IDENTIFICATION</scope>
</reference>
<dbReference type="Proteomes" id="UP000274756">
    <property type="component" value="Unassembled WGS sequence"/>
</dbReference>
<dbReference type="InterPro" id="IPR036188">
    <property type="entry name" value="FAD/NAD-bd_sf"/>
</dbReference>